<dbReference type="RefSeq" id="WP_151569624.1">
    <property type="nucleotide sequence ID" value="NZ_WBMT01000029.1"/>
</dbReference>
<keyword evidence="3" id="KW-1185">Reference proteome</keyword>
<dbReference type="AlphaFoldDB" id="A0A6H9YAB4"/>
<feature type="coiled-coil region" evidence="1">
    <location>
        <begin position="2"/>
        <end position="43"/>
    </location>
</feature>
<protein>
    <submittedName>
        <fullName evidence="2">Uncharacterized protein</fullName>
    </submittedName>
</protein>
<organism evidence="2 3">
    <name type="scientific">Actinomadura rudentiformis</name>
    <dbReference type="NCBI Taxonomy" id="359158"/>
    <lineage>
        <taxon>Bacteria</taxon>
        <taxon>Bacillati</taxon>
        <taxon>Actinomycetota</taxon>
        <taxon>Actinomycetes</taxon>
        <taxon>Streptosporangiales</taxon>
        <taxon>Thermomonosporaceae</taxon>
        <taxon>Actinomadura</taxon>
    </lineage>
</organism>
<accession>A0A6H9YAB4</accession>
<evidence type="ECO:0000313" key="3">
    <source>
        <dbReference type="Proteomes" id="UP000468735"/>
    </source>
</evidence>
<evidence type="ECO:0000256" key="1">
    <source>
        <dbReference type="SAM" id="Coils"/>
    </source>
</evidence>
<comment type="caution">
    <text evidence="2">The sequence shown here is derived from an EMBL/GenBank/DDBJ whole genome shotgun (WGS) entry which is preliminary data.</text>
</comment>
<dbReference type="Proteomes" id="UP000468735">
    <property type="component" value="Unassembled WGS sequence"/>
</dbReference>
<keyword evidence="1" id="KW-0175">Coiled coil</keyword>
<name>A0A6H9YAB4_9ACTN</name>
<dbReference type="OrthoDB" id="4548279at2"/>
<proteinExistence type="predicted"/>
<dbReference type="EMBL" id="WBMT01000029">
    <property type="protein sequence ID" value="KAB2340627.1"/>
    <property type="molecule type" value="Genomic_DNA"/>
</dbReference>
<sequence>MQEELARRLAGSRQRIEELQRQLAEVQARLEAEEDRLSRLMITQETVEEILGETPQVAEPLPGNRHIDTETREAESNLEVVRRGVMLVPSWEPVLGISVLPRAYRDAPEVLADASGAMRANKISMALGRGESAAKVEGLAMPVRPAPIVGGFGHQLVIDRPKMSMSFLINALGALHP</sequence>
<evidence type="ECO:0000313" key="2">
    <source>
        <dbReference type="EMBL" id="KAB2340627.1"/>
    </source>
</evidence>
<gene>
    <name evidence="2" type="ORF">F8566_44735</name>
</gene>
<reference evidence="2 3" key="1">
    <citation type="submission" date="2019-09" db="EMBL/GenBank/DDBJ databases">
        <title>Actinomadura physcomitrii sp. nov., a novel actinomycete isolated from moss [Physcomitrium sphaericum (Ludw) Fuernr].</title>
        <authorList>
            <person name="Zhuang X."/>
            <person name="Liu C."/>
        </authorList>
    </citation>
    <scope>NUCLEOTIDE SEQUENCE [LARGE SCALE GENOMIC DNA]</scope>
    <source>
        <strain evidence="2 3">HMC1</strain>
    </source>
</reference>